<organism evidence="2 3">
    <name type="scientific">Ceratobasidium theobromae</name>
    <dbReference type="NCBI Taxonomy" id="1582974"/>
    <lineage>
        <taxon>Eukaryota</taxon>
        <taxon>Fungi</taxon>
        <taxon>Dikarya</taxon>
        <taxon>Basidiomycota</taxon>
        <taxon>Agaricomycotina</taxon>
        <taxon>Agaricomycetes</taxon>
        <taxon>Cantharellales</taxon>
        <taxon>Ceratobasidiaceae</taxon>
        <taxon>Ceratobasidium</taxon>
    </lineage>
</organism>
<comment type="caution">
    <text evidence="2">The sequence shown here is derived from an EMBL/GenBank/DDBJ whole genome shotgun (WGS) entry which is preliminary data.</text>
</comment>
<dbReference type="EMBL" id="SSOP01000002">
    <property type="protein sequence ID" value="KAB5596278.1"/>
    <property type="molecule type" value="Genomic_DNA"/>
</dbReference>
<name>A0A5N5QX66_9AGAM</name>
<dbReference type="PANTHER" id="PTHR43798:SF33">
    <property type="entry name" value="HYDROLASE, PUTATIVE (AFU_ORTHOLOGUE AFUA_2G14860)-RELATED"/>
    <property type="match status" value="1"/>
</dbReference>
<gene>
    <name evidence="2" type="ORF">CTheo_263</name>
</gene>
<dbReference type="SUPFAM" id="SSF53474">
    <property type="entry name" value="alpha/beta-Hydrolases"/>
    <property type="match status" value="1"/>
</dbReference>
<dbReference type="Pfam" id="PF00561">
    <property type="entry name" value="Abhydrolase_1"/>
    <property type="match status" value="1"/>
</dbReference>
<evidence type="ECO:0000259" key="1">
    <source>
        <dbReference type="Pfam" id="PF00561"/>
    </source>
</evidence>
<protein>
    <submittedName>
        <fullName evidence="2">Alpha/beta hydrolase</fullName>
    </submittedName>
</protein>
<sequence>MDGFQECIWKTLSGASIYSRYRPSHNAEATRRPLLVLLHGYPQNHMMWKEFVKGLPGDFGLVIPDLPGYGRSIKKPVPGSSHRAHSKKEWSIDIIEVLQHIHVLRGGGQDNLKLIVYGHDRGARLAYRMALDAPSIVVGLAVLDIVPTPFMWARMSLSEERHDETKKSHHWVFLASPDPLPERLIASQAEFYFSFTMKSWTGVTTLAACGIDGALAEWQRDSIAPFLTNDQAAYDRISAACEDYRAGSTVDVEDDLASGIDPEIFHHNKQDAQSSQNERRIPIFSMPVLVLSSAFLRRRFPVDEIWKSLCARNASTCLQIGDEGTGHFFVNEATEETLGASIPWLAQFK</sequence>
<dbReference type="PANTHER" id="PTHR43798">
    <property type="entry name" value="MONOACYLGLYCEROL LIPASE"/>
    <property type="match status" value="1"/>
</dbReference>
<dbReference type="GO" id="GO:0016020">
    <property type="term" value="C:membrane"/>
    <property type="evidence" value="ECO:0007669"/>
    <property type="project" value="TreeGrafter"/>
</dbReference>
<evidence type="ECO:0000313" key="2">
    <source>
        <dbReference type="EMBL" id="KAB5596278.1"/>
    </source>
</evidence>
<accession>A0A5N5QX66</accession>
<dbReference type="InterPro" id="IPR029058">
    <property type="entry name" value="AB_hydrolase_fold"/>
</dbReference>
<dbReference type="AlphaFoldDB" id="A0A5N5QX66"/>
<dbReference type="Gene3D" id="3.40.50.1820">
    <property type="entry name" value="alpha/beta hydrolase"/>
    <property type="match status" value="1"/>
</dbReference>
<dbReference type="InterPro" id="IPR000073">
    <property type="entry name" value="AB_hydrolase_1"/>
</dbReference>
<dbReference type="Proteomes" id="UP000383932">
    <property type="component" value="Unassembled WGS sequence"/>
</dbReference>
<proteinExistence type="predicted"/>
<reference evidence="2 3" key="1">
    <citation type="journal article" date="2019" name="Fungal Biol. Biotechnol.">
        <title>Draft genome sequence of fastidious pathogen Ceratobasidium theobromae, which causes vascular-streak dieback in Theobroma cacao.</title>
        <authorList>
            <person name="Ali S.S."/>
            <person name="Asman A."/>
            <person name="Shao J."/>
            <person name="Firmansyah A.P."/>
            <person name="Susilo A.W."/>
            <person name="Rosmana A."/>
            <person name="McMahon P."/>
            <person name="Junaid M."/>
            <person name="Guest D."/>
            <person name="Kheng T.Y."/>
            <person name="Meinhardt L.W."/>
            <person name="Bailey B.A."/>
        </authorList>
    </citation>
    <scope>NUCLEOTIDE SEQUENCE [LARGE SCALE GENOMIC DNA]</scope>
    <source>
        <strain evidence="2 3">CT2</strain>
    </source>
</reference>
<evidence type="ECO:0000313" key="3">
    <source>
        <dbReference type="Proteomes" id="UP000383932"/>
    </source>
</evidence>
<feature type="domain" description="AB hydrolase-1" evidence="1">
    <location>
        <begin position="33"/>
        <end position="154"/>
    </location>
</feature>
<dbReference type="GO" id="GO:0046464">
    <property type="term" value="P:acylglycerol catabolic process"/>
    <property type="evidence" value="ECO:0007669"/>
    <property type="project" value="TreeGrafter"/>
</dbReference>
<keyword evidence="2" id="KW-0378">Hydrolase</keyword>
<dbReference type="InterPro" id="IPR050266">
    <property type="entry name" value="AB_hydrolase_sf"/>
</dbReference>
<dbReference type="OrthoDB" id="6431331at2759"/>
<dbReference type="GO" id="GO:0047372">
    <property type="term" value="F:monoacylglycerol lipase activity"/>
    <property type="evidence" value="ECO:0007669"/>
    <property type="project" value="TreeGrafter"/>
</dbReference>
<keyword evidence="3" id="KW-1185">Reference proteome</keyword>